<reference evidence="2" key="1">
    <citation type="submission" date="2016-11" db="EMBL/GenBank/DDBJ databases">
        <title>The genome sequence of Colletotrichum cuscutae.</title>
        <authorList>
            <person name="Baroncelli R."/>
        </authorList>
    </citation>
    <scope>NUCLEOTIDE SEQUENCE</scope>
    <source>
        <strain evidence="2">IMI 304802</strain>
    </source>
</reference>
<proteinExistence type="predicted"/>
<feature type="region of interest" description="Disordered" evidence="1">
    <location>
        <begin position="27"/>
        <end position="60"/>
    </location>
</feature>
<accession>A0AAI9Y0G4</accession>
<protein>
    <submittedName>
        <fullName evidence="2">Uncharacterized protein</fullName>
    </submittedName>
</protein>
<sequence>MSRPHTVKVSPAAIVKQWELTSISRRGAQNMNPSLSPRRMPVARPGSIPPRRPSEYISNPKSLENPFLERQADSNFLFSFPKNHTYANKHK</sequence>
<keyword evidence="3" id="KW-1185">Reference proteome</keyword>
<evidence type="ECO:0000256" key="1">
    <source>
        <dbReference type="SAM" id="MobiDB-lite"/>
    </source>
</evidence>
<organism evidence="2 3">
    <name type="scientific">Colletotrichum cuscutae</name>
    <dbReference type="NCBI Taxonomy" id="1209917"/>
    <lineage>
        <taxon>Eukaryota</taxon>
        <taxon>Fungi</taxon>
        <taxon>Dikarya</taxon>
        <taxon>Ascomycota</taxon>
        <taxon>Pezizomycotina</taxon>
        <taxon>Sordariomycetes</taxon>
        <taxon>Hypocreomycetidae</taxon>
        <taxon>Glomerellales</taxon>
        <taxon>Glomerellaceae</taxon>
        <taxon>Colletotrichum</taxon>
        <taxon>Colletotrichum acutatum species complex</taxon>
    </lineage>
</organism>
<dbReference type="Proteomes" id="UP001239213">
    <property type="component" value="Unassembled WGS sequence"/>
</dbReference>
<comment type="caution">
    <text evidence="2">The sequence shown here is derived from an EMBL/GenBank/DDBJ whole genome shotgun (WGS) entry which is preliminary data.</text>
</comment>
<name>A0AAI9Y0G4_9PEZI</name>
<evidence type="ECO:0000313" key="3">
    <source>
        <dbReference type="Proteomes" id="UP001239213"/>
    </source>
</evidence>
<dbReference type="AlphaFoldDB" id="A0AAI9Y0G4"/>
<dbReference type="EMBL" id="MPDP01000260">
    <property type="protein sequence ID" value="KAK1466208.1"/>
    <property type="molecule type" value="Genomic_DNA"/>
</dbReference>
<evidence type="ECO:0000313" key="2">
    <source>
        <dbReference type="EMBL" id="KAK1466208.1"/>
    </source>
</evidence>
<gene>
    <name evidence="2" type="ORF">CCUS01_01056</name>
</gene>